<dbReference type="InterPro" id="IPR016181">
    <property type="entry name" value="Acyl_CoA_acyltransferase"/>
</dbReference>
<dbReference type="Gene3D" id="3.40.630.30">
    <property type="match status" value="1"/>
</dbReference>
<evidence type="ECO:0000313" key="4">
    <source>
        <dbReference type="Proteomes" id="UP000183788"/>
    </source>
</evidence>
<dbReference type="Proteomes" id="UP001326715">
    <property type="component" value="Chromosome"/>
</dbReference>
<dbReference type="PANTHER" id="PTHR43792">
    <property type="entry name" value="GNAT FAMILY, PUTATIVE (AFU_ORTHOLOGUE AFUA_3G00765)-RELATED-RELATED"/>
    <property type="match status" value="1"/>
</dbReference>
<organism evidence="2 4">
    <name type="scientific">Chitinophaga sancti</name>
    <dbReference type="NCBI Taxonomy" id="1004"/>
    <lineage>
        <taxon>Bacteria</taxon>
        <taxon>Pseudomonadati</taxon>
        <taxon>Bacteroidota</taxon>
        <taxon>Chitinophagia</taxon>
        <taxon>Chitinophagales</taxon>
        <taxon>Chitinophagaceae</taxon>
        <taxon>Chitinophaga</taxon>
    </lineage>
</organism>
<reference evidence="2 4" key="1">
    <citation type="submission" date="2016-11" db="EMBL/GenBank/DDBJ databases">
        <authorList>
            <person name="Jaros S."/>
            <person name="Januszkiewicz K."/>
            <person name="Wedrychowicz H."/>
        </authorList>
    </citation>
    <scope>NUCLEOTIDE SEQUENCE [LARGE SCALE GENOMIC DNA]</scope>
    <source>
        <strain evidence="2 4">DSM 784</strain>
    </source>
</reference>
<dbReference type="PANTHER" id="PTHR43792:SF13">
    <property type="entry name" value="ACETYLTRANSFERASE"/>
    <property type="match status" value="1"/>
</dbReference>
<accession>A0A1K1P2C5</accession>
<evidence type="ECO:0000259" key="1">
    <source>
        <dbReference type="PROSITE" id="PS51186"/>
    </source>
</evidence>
<dbReference type="EMBL" id="CP140154">
    <property type="protein sequence ID" value="WQG87442.1"/>
    <property type="molecule type" value="Genomic_DNA"/>
</dbReference>
<keyword evidence="2" id="KW-0808">Transferase</keyword>
<dbReference type="GO" id="GO:0016747">
    <property type="term" value="F:acyltransferase activity, transferring groups other than amino-acyl groups"/>
    <property type="evidence" value="ECO:0007669"/>
    <property type="project" value="InterPro"/>
</dbReference>
<dbReference type="OrthoDB" id="9811523at2"/>
<dbReference type="STRING" id="1004.SAMN05661012_01734"/>
<evidence type="ECO:0000313" key="2">
    <source>
        <dbReference type="EMBL" id="SFW41912.1"/>
    </source>
</evidence>
<proteinExistence type="predicted"/>
<reference evidence="3 5" key="2">
    <citation type="submission" date="2023-11" db="EMBL/GenBank/DDBJ databases">
        <title>MicrobeMod: A computational toolkit for identifying prokaryotic methylation and restriction-modification with nanopore sequencing.</title>
        <authorList>
            <person name="Crits-Christoph A."/>
            <person name="Kang S.C."/>
            <person name="Lee H."/>
            <person name="Ostrov N."/>
        </authorList>
    </citation>
    <scope>NUCLEOTIDE SEQUENCE [LARGE SCALE GENOMIC DNA]</scope>
    <source>
        <strain evidence="3 5">ATCC 23090</strain>
    </source>
</reference>
<dbReference type="Pfam" id="PF13302">
    <property type="entry name" value="Acetyltransf_3"/>
    <property type="match status" value="1"/>
</dbReference>
<dbReference type="InterPro" id="IPR000182">
    <property type="entry name" value="GNAT_dom"/>
</dbReference>
<dbReference type="CDD" id="cd04301">
    <property type="entry name" value="NAT_SF"/>
    <property type="match status" value="1"/>
</dbReference>
<feature type="domain" description="N-acetyltransferase" evidence="1">
    <location>
        <begin position="7"/>
        <end position="166"/>
    </location>
</feature>
<evidence type="ECO:0000313" key="5">
    <source>
        <dbReference type="Proteomes" id="UP001326715"/>
    </source>
</evidence>
<dbReference type="EMBL" id="FPIZ01000004">
    <property type="protein sequence ID" value="SFW41912.1"/>
    <property type="molecule type" value="Genomic_DNA"/>
</dbReference>
<gene>
    <name evidence="2" type="ORF">SAMN05661012_01734</name>
    <name evidence="3" type="ORF">SR876_21180</name>
</gene>
<dbReference type="PROSITE" id="PS51186">
    <property type="entry name" value="GNAT"/>
    <property type="match status" value="1"/>
</dbReference>
<name>A0A1K1P2C5_9BACT</name>
<dbReference type="Proteomes" id="UP000183788">
    <property type="component" value="Unassembled WGS sequence"/>
</dbReference>
<dbReference type="SUPFAM" id="SSF55729">
    <property type="entry name" value="Acyl-CoA N-acyltransferases (Nat)"/>
    <property type="match status" value="1"/>
</dbReference>
<keyword evidence="5" id="KW-1185">Reference proteome</keyword>
<dbReference type="AlphaFoldDB" id="A0A1K1P2C5"/>
<dbReference type="RefSeq" id="WP_072358924.1">
    <property type="nucleotide sequence ID" value="NZ_CP139972.1"/>
</dbReference>
<protein>
    <submittedName>
        <fullName evidence="3">GNAT family N-acetyltransferase</fullName>
    </submittedName>
    <submittedName>
        <fullName evidence="2">Protein N-acetyltransferase, RimJ/RimL family</fullName>
    </submittedName>
</protein>
<evidence type="ECO:0000313" key="3">
    <source>
        <dbReference type="EMBL" id="WQG87442.1"/>
    </source>
</evidence>
<sequence>MILTSRLQILPCTLQYFEALLQGKETLGHLLDVDIPLFWTEFPEVILVAYDKLRNDPSMLGWFLYLVIYQDDKRLIGAGGFKGRPDNDGVVEIGYEITTAYRERGFGTELTQALIRFAFGHSYVTRVIAHTEEEYTASVKVLQKSGMSFAGENPDTQLWRWEISRAQYELPQD</sequence>
<dbReference type="InterPro" id="IPR051531">
    <property type="entry name" value="N-acetyltransferase"/>
</dbReference>